<dbReference type="InterPro" id="IPR012932">
    <property type="entry name" value="VKOR"/>
</dbReference>
<evidence type="ECO:0000256" key="7">
    <source>
        <dbReference type="ARBA" id="ARBA00023136"/>
    </source>
</evidence>
<dbReference type="AlphaFoldDB" id="A0A7J0EP75"/>
<evidence type="ECO:0000256" key="5">
    <source>
        <dbReference type="ARBA" id="ARBA00022989"/>
    </source>
</evidence>
<keyword evidence="9" id="KW-0676">Redox-active center</keyword>
<protein>
    <submittedName>
        <fullName evidence="12">NAD(P)H dehydrogenase (Quinone)</fullName>
    </submittedName>
</protein>
<evidence type="ECO:0000256" key="6">
    <source>
        <dbReference type="ARBA" id="ARBA00023002"/>
    </source>
</evidence>
<keyword evidence="8" id="KW-1015">Disulfide bond</keyword>
<evidence type="ECO:0000313" key="12">
    <source>
        <dbReference type="EMBL" id="GFY87799.1"/>
    </source>
</evidence>
<feature type="transmembrane region" description="Helical" evidence="10">
    <location>
        <begin position="188"/>
        <end position="211"/>
    </location>
</feature>
<evidence type="ECO:0000256" key="10">
    <source>
        <dbReference type="SAM" id="Phobius"/>
    </source>
</evidence>
<sequence length="397" mass="43438">MHWPWWWQKRVFSGKGRVGLLGTHRLSLPPITQIKNGWGRRVLILRVKCLTEPNRDVESEAETTSSSSASGFAGISSYSWCAGLGGIGFLETSYLTYLKLTNSDAFCPIGGGSCGDILNSDYASVFGVPLPLIGMFAYGLFTILGIQLAGKNLPLEMDENNGRLILLGSTTSMAAASAYFLYILSTKFAGASCSYCLMSALLSFSLLFTTIKDYGMQEIQKMVGLQLCLGGLVVAVLSTSYNMSQYFPISSAEIDLPFFTTEITTESSPLTLALARHLHSVGAKMYGAFWCSHCLEQKQPGHIWNVPTSVLHSNTILKIIVDCECQSESSSGWSIILSTPLPESFQNPLEPFPTHPLIATSFDKVQDGMEHRFLDSTKSDIGNFQDRFQTLCRSVGT</sequence>
<organism evidence="12 13">
    <name type="scientific">Actinidia rufa</name>
    <dbReference type="NCBI Taxonomy" id="165716"/>
    <lineage>
        <taxon>Eukaryota</taxon>
        <taxon>Viridiplantae</taxon>
        <taxon>Streptophyta</taxon>
        <taxon>Embryophyta</taxon>
        <taxon>Tracheophyta</taxon>
        <taxon>Spermatophyta</taxon>
        <taxon>Magnoliopsida</taxon>
        <taxon>eudicotyledons</taxon>
        <taxon>Gunneridae</taxon>
        <taxon>Pentapetalae</taxon>
        <taxon>asterids</taxon>
        <taxon>Ericales</taxon>
        <taxon>Actinidiaceae</taxon>
        <taxon>Actinidia</taxon>
    </lineage>
</organism>
<evidence type="ECO:0000259" key="11">
    <source>
        <dbReference type="SMART" id="SM00756"/>
    </source>
</evidence>
<dbReference type="OrthoDB" id="343052at2759"/>
<dbReference type="GO" id="GO:0048038">
    <property type="term" value="F:quinone binding"/>
    <property type="evidence" value="ECO:0007669"/>
    <property type="project" value="UniProtKB-KW"/>
</dbReference>
<keyword evidence="4" id="KW-0874">Quinone</keyword>
<comment type="subcellular location">
    <subcellularLocation>
        <location evidence="1">Membrane</location>
        <topology evidence="1">Multi-pass membrane protein</topology>
    </subcellularLocation>
</comment>
<feature type="transmembrane region" description="Helical" evidence="10">
    <location>
        <begin position="162"/>
        <end position="182"/>
    </location>
</feature>
<accession>A0A7J0EP75</accession>
<keyword evidence="7 10" id="KW-0472">Membrane</keyword>
<dbReference type="InterPro" id="IPR044698">
    <property type="entry name" value="VKOR/LTO1"/>
</dbReference>
<dbReference type="Gene3D" id="1.20.1440.130">
    <property type="entry name" value="VKOR domain"/>
    <property type="match status" value="1"/>
</dbReference>
<keyword evidence="6" id="KW-0560">Oxidoreductase</keyword>
<evidence type="ECO:0000256" key="3">
    <source>
        <dbReference type="ARBA" id="ARBA00022692"/>
    </source>
</evidence>
<evidence type="ECO:0000256" key="4">
    <source>
        <dbReference type="ARBA" id="ARBA00022719"/>
    </source>
</evidence>
<feature type="transmembrane region" description="Helical" evidence="10">
    <location>
        <begin position="128"/>
        <end position="150"/>
    </location>
</feature>
<feature type="transmembrane region" description="Helical" evidence="10">
    <location>
        <begin position="223"/>
        <end position="241"/>
    </location>
</feature>
<dbReference type="Proteomes" id="UP000585474">
    <property type="component" value="Unassembled WGS sequence"/>
</dbReference>
<dbReference type="Gene3D" id="3.40.30.10">
    <property type="entry name" value="Glutaredoxin"/>
    <property type="match status" value="1"/>
</dbReference>
<evidence type="ECO:0000313" key="13">
    <source>
        <dbReference type="Proteomes" id="UP000585474"/>
    </source>
</evidence>
<keyword evidence="3 10" id="KW-0812">Transmembrane</keyword>
<dbReference type="EMBL" id="BJWL01000005">
    <property type="protein sequence ID" value="GFY87799.1"/>
    <property type="molecule type" value="Genomic_DNA"/>
</dbReference>
<comment type="similarity">
    <text evidence="2">Belongs to the VKOR family.</text>
</comment>
<proteinExistence type="inferred from homology"/>
<dbReference type="PANTHER" id="PTHR34573">
    <property type="entry name" value="VKC DOMAIN-CONTAINING PROTEIN"/>
    <property type="match status" value="1"/>
</dbReference>
<evidence type="ECO:0000256" key="9">
    <source>
        <dbReference type="ARBA" id="ARBA00023284"/>
    </source>
</evidence>
<keyword evidence="5 10" id="KW-1133">Transmembrane helix</keyword>
<reference evidence="12 13" key="1">
    <citation type="submission" date="2019-07" db="EMBL/GenBank/DDBJ databases">
        <title>De Novo Assembly of kiwifruit Actinidia rufa.</title>
        <authorList>
            <person name="Sugita-Konishi S."/>
            <person name="Sato K."/>
            <person name="Mori E."/>
            <person name="Abe Y."/>
            <person name="Kisaki G."/>
            <person name="Hamano K."/>
            <person name="Suezawa K."/>
            <person name="Otani M."/>
            <person name="Fukuda T."/>
            <person name="Manabe T."/>
            <person name="Gomi K."/>
            <person name="Tabuchi M."/>
            <person name="Akimitsu K."/>
            <person name="Kataoka I."/>
        </authorList>
    </citation>
    <scope>NUCLEOTIDE SEQUENCE [LARGE SCALE GENOMIC DNA]</scope>
    <source>
        <strain evidence="13">cv. Fuchu</strain>
    </source>
</reference>
<feature type="domain" description="Vitamin K epoxide reductase" evidence="11">
    <location>
        <begin position="74"/>
        <end position="214"/>
    </location>
</feature>
<dbReference type="Pfam" id="PF07884">
    <property type="entry name" value="VKOR"/>
    <property type="match status" value="1"/>
</dbReference>
<gene>
    <name evidence="12" type="ORF">Acr_05g0014380</name>
</gene>
<dbReference type="CDD" id="cd12916">
    <property type="entry name" value="VKOR_1"/>
    <property type="match status" value="1"/>
</dbReference>
<comment type="caution">
    <text evidence="12">The sequence shown here is derived from an EMBL/GenBank/DDBJ whole genome shotgun (WGS) entry which is preliminary data.</text>
</comment>
<dbReference type="GO" id="GO:0016491">
    <property type="term" value="F:oxidoreductase activity"/>
    <property type="evidence" value="ECO:0007669"/>
    <property type="project" value="UniProtKB-KW"/>
</dbReference>
<dbReference type="PANTHER" id="PTHR34573:SF1">
    <property type="entry name" value="VITAMIN K EPOXIDE REDUCTASE DOMAIN-CONTAINING PROTEIN"/>
    <property type="match status" value="1"/>
</dbReference>
<evidence type="ECO:0000256" key="1">
    <source>
        <dbReference type="ARBA" id="ARBA00004141"/>
    </source>
</evidence>
<name>A0A7J0EP75_9ERIC</name>
<evidence type="ECO:0000256" key="8">
    <source>
        <dbReference type="ARBA" id="ARBA00023157"/>
    </source>
</evidence>
<keyword evidence="13" id="KW-1185">Reference proteome</keyword>
<dbReference type="InterPro" id="IPR038354">
    <property type="entry name" value="VKOR_sf"/>
</dbReference>
<evidence type="ECO:0000256" key="2">
    <source>
        <dbReference type="ARBA" id="ARBA00006214"/>
    </source>
</evidence>
<dbReference type="SMART" id="SM00756">
    <property type="entry name" value="VKc"/>
    <property type="match status" value="1"/>
</dbReference>
<dbReference type="GO" id="GO:0016020">
    <property type="term" value="C:membrane"/>
    <property type="evidence" value="ECO:0007669"/>
    <property type="project" value="UniProtKB-SubCell"/>
</dbReference>